<name>A0ABU3R8X9_9BACL</name>
<sequence>MRIRTEEIQDHEAVYQLNVEAFGHREDEAQLIERIRASEGFIPELSIVAEMDHQLAGHILLSKASVVDEDKEHEVIVLAPIAVKPDFQKQGVGAQLIQEGIRKTKELGYGAIFLIGHASYYPKFGFVPARTYGFELKQFEVPDEVFMVCEITEGFLKDWSGELRYPDSFFS</sequence>
<protein>
    <submittedName>
        <fullName evidence="2">N-acetyltransferase</fullName>
        <ecNumber evidence="2">2.3.1.-</ecNumber>
    </submittedName>
</protein>
<dbReference type="EC" id="2.3.1.-" evidence="2"/>
<dbReference type="InterPro" id="IPR050276">
    <property type="entry name" value="MshD_Acetyltransferase"/>
</dbReference>
<keyword evidence="2" id="KW-0808">Transferase</keyword>
<dbReference type="PANTHER" id="PTHR43617">
    <property type="entry name" value="L-AMINO ACID N-ACETYLTRANSFERASE"/>
    <property type="match status" value="1"/>
</dbReference>
<evidence type="ECO:0000259" key="1">
    <source>
        <dbReference type="PROSITE" id="PS51186"/>
    </source>
</evidence>
<dbReference type="SUPFAM" id="SSF55729">
    <property type="entry name" value="Acyl-CoA N-acyltransferases (Nat)"/>
    <property type="match status" value="1"/>
</dbReference>
<reference evidence="2 3" key="1">
    <citation type="submission" date="2023-10" db="EMBL/GenBank/DDBJ databases">
        <title>Paenibacillus strain PFR10 Genome sequencing and assembly.</title>
        <authorList>
            <person name="Kim I."/>
        </authorList>
    </citation>
    <scope>NUCLEOTIDE SEQUENCE [LARGE SCALE GENOMIC DNA]</scope>
    <source>
        <strain evidence="2 3">PFR10</strain>
    </source>
</reference>
<feature type="domain" description="N-acetyltransferase" evidence="1">
    <location>
        <begin position="1"/>
        <end position="152"/>
    </location>
</feature>
<accession>A0ABU3R8X9</accession>
<evidence type="ECO:0000313" key="3">
    <source>
        <dbReference type="Proteomes" id="UP001260980"/>
    </source>
</evidence>
<keyword evidence="3" id="KW-1185">Reference proteome</keyword>
<dbReference type="PANTHER" id="PTHR43617:SF2">
    <property type="entry name" value="UPF0039 PROTEIN SLL0451"/>
    <property type="match status" value="1"/>
</dbReference>
<organism evidence="2 3">
    <name type="scientific">Paenibacillus violae</name>
    <dbReference type="NCBI Taxonomy" id="3077234"/>
    <lineage>
        <taxon>Bacteria</taxon>
        <taxon>Bacillati</taxon>
        <taxon>Bacillota</taxon>
        <taxon>Bacilli</taxon>
        <taxon>Bacillales</taxon>
        <taxon>Paenibacillaceae</taxon>
        <taxon>Paenibacillus</taxon>
    </lineage>
</organism>
<dbReference type="Proteomes" id="UP001260980">
    <property type="component" value="Unassembled WGS sequence"/>
</dbReference>
<dbReference type="RefSeq" id="WP_315950172.1">
    <property type="nucleotide sequence ID" value="NZ_JAWCUD010000001.1"/>
</dbReference>
<dbReference type="InterPro" id="IPR000182">
    <property type="entry name" value="GNAT_dom"/>
</dbReference>
<dbReference type="EMBL" id="JAWCUD010000001">
    <property type="protein sequence ID" value="MDU0200710.1"/>
    <property type="molecule type" value="Genomic_DNA"/>
</dbReference>
<comment type="caution">
    <text evidence="2">The sequence shown here is derived from an EMBL/GenBank/DDBJ whole genome shotgun (WGS) entry which is preliminary data.</text>
</comment>
<dbReference type="CDD" id="cd04301">
    <property type="entry name" value="NAT_SF"/>
    <property type="match status" value="1"/>
</dbReference>
<proteinExistence type="predicted"/>
<dbReference type="PROSITE" id="PS51186">
    <property type="entry name" value="GNAT"/>
    <property type="match status" value="1"/>
</dbReference>
<dbReference type="InterPro" id="IPR016181">
    <property type="entry name" value="Acyl_CoA_acyltransferase"/>
</dbReference>
<keyword evidence="2" id="KW-0012">Acyltransferase</keyword>
<dbReference type="Pfam" id="PF00583">
    <property type="entry name" value="Acetyltransf_1"/>
    <property type="match status" value="1"/>
</dbReference>
<dbReference type="Gene3D" id="3.40.630.30">
    <property type="match status" value="1"/>
</dbReference>
<evidence type="ECO:0000313" key="2">
    <source>
        <dbReference type="EMBL" id="MDU0200710.1"/>
    </source>
</evidence>
<gene>
    <name evidence="2" type="ORF">RQP52_06380</name>
</gene>
<dbReference type="GO" id="GO:0016746">
    <property type="term" value="F:acyltransferase activity"/>
    <property type="evidence" value="ECO:0007669"/>
    <property type="project" value="UniProtKB-KW"/>
</dbReference>